<dbReference type="PROSITE" id="PS00019">
    <property type="entry name" value="ACTININ_1"/>
    <property type="match status" value="1"/>
</dbReference>
<gene>
    <name evidence="6" type="ORF">ROHU_030411</name>
</gene>
<evidence type="ECO:0000313" key="6">
    <source>
        <dbReference type="EMBL" id="RXN10780.1"/>
    </source>
</evidence>
<dbReference type="CDD" id="cd00176">
    <property type="entry name" value="SPEC"/>
    <property type="match status" value="2"/>
</dbReference>
<dbReference type="PANTHER" id="PTHR11915">
    <property type="entry name" value="SPECTRIN/FILAMIN RELATED CYTOSKELETAL PROTEIN"/>
    <property type="match status" value="1"/>
</dbReference>
<feature type="coiled-coil region" evidence="3">
    <location>
        <begin position="932"/>
        <end position="962"/>
    </location>
</feature>
<dbReference type="InterPro" id="IPR036872">
    <property type="entry name" value="CH_dom_sf"/>
</dbReference>
<dbReference type="SMART" id="SM00150">
    <property type="entry name" value="SPEC"/>
    <property type="match status" value="4"/>
</dbReference>
<dbReference type="FunFam" id="1.10.418.10:FF:000032">
    <property type="entry name" value="utrophin isoform X1"/>
    <property type="match status" value="1"/>
</dbReference>
<dbReference type="InterPro" id="IPR001589">
    <property type="entry name" value="Actinin_actin-bd_CS"/>
</dbReference>
<feature type="domain" description="Calponin-homology (CH)" evidence="5">
    <location>
        <begin position="1"/>
        <end position="105"/>
    </location>
</feature>
<proteinExistence type="predicted"/>
<dbReference type="Pfam" id="PF00307">
    <property type="entry name" value="CH"/>
    <property type="match status" value="2"/>
</dbReference>
<dbReference type="InterPro" id="IPR018159">
    <property type="entry name" value="Spectrin/alpha-actinin"/>
</dbReference>
<dbReference type="FunFam" id="1.20.58.60:FF:000075">
    <property type="entry name" value="utrophin isoform X1"/>
    <property type="match status" value="1"/>
</dbReference>
<reference evidence="6 7" key="1">
    <citation type="submission" date="2018-03" db="EMBL/GenBank/DDBJ databases">
        <title>Draft genome sequence of Rohu Carp (Labeo rohita).</title>
        <authorList>
            <person name="Das P."/>
            <person name="Kushwaha B."/>
            <person name="Joshi C.G."/>
            <person name="Kumar D."/>
            <person name="Nagpure N.S."/>
            <person name="Sahoo L."/>
            <person name="Das S.P."/>
            <person name="Bit A."/>
            <person name="Patnaik S."/>
            <person name="Meher P.K."/>
            <person name="Jayasankar P."/>
            <person name="Koringa P.G."/>
            <person name="Patel N.V."/>
            <person name="Hinsu A.T."/>
            <person name="Kumar R."/>
            <person name="Pandey M."/>
            <person name="Agarwal S."/>
            <person name="Srivastava S."/>
            <person name="Singh M."/>
            <person name="Iquebal M.A."/>
            <person name="Jaiswal S."/>
            <person name="Angadi U.B."/>
            <person name="Kumar N."/>
            <person name="Raza M."/>
            <person name="Shah T.M."/>
            <person name="Rai A."/>
            <person name="Jena J.K."/>
        </authorList>
    </citation>
    <scope>NUCLEOTIDE SEQUENCE [LARGE SCALE GENOMIC DNA]</scope>
    <source>
        <strain evidence="6">DASCIFA01</strain>
        <tissue evidence="6">Testis</tissue>
    </source>
</reference>
<dbReference type="Pfam" id="PF00435">
    <property type="entry name" value="Spectrin"/>
    <property type="match status" value="3"/>
</dbReference>
<dbReference type="InterPro" id="IPR002017">
    <property type="entry name" value="Spectrin_repeat"/>
</dbReference>
<protein>
    <submittedName>
        <fullName evidence="6">Dystrophin-like isoform X4</fullName>
    </submittedName>
</protein>
<dbReference type="SMART" id="SM00033">
    <property type="entry name" value="CH"/>
    <property type="match status" value="2"/>
</dbReference>
<dbReference type="SUPFAM" id="SSF47576">
    <property type="entry name" value="Calponin-homology domain, CH-domain"/>
    <property type="match status" value="1"/>
</dbReference>
<name>A0A498LRJ1_LABRO</name>
<evidence type="ECO:0000256" key="1">
    <source>
        <dbReference type="ARBA" id="ARBA00022737"/>
    </source>
</evidence>
<dbReference type="Gene3D" id="1.10.418.10">
    <property type="entry name" value="Calponin-like domain"/>
    <property type="match status" value="2"/>
</dbReference>
<evidence type="ECO:0000256" key="3">
    <source>
        <dbReference type="SAM" id="Coils"/>
    </source>
</evidence>
<evidence type="ECO:0000256" key="4">
    <source>
        <dbReference type="SAM" id="MobiDB-lite"/>
    </source>
</evidence>
<dbReference type="Gene3D" id="1.20.58.60">
    <property type="match status" value="5"/>
</dbReference>
<keyword evidence="3" id="KW-0175">Coiled coil</keyword>
<evidence type="ECO:0000256" key="2">
    <source>
        <dbReference type="ARBA" id="ARBA00023203"/>
    </source>
</evidence>
<keyword evidence="2" id="KW-0009">Actin-binding</keyword>
<dbReference type="PROSITE" id="PS50021">
    <property type="entry name" value="CH"/>
    <property type="match status" value="2"/>
</dbReference>
<comment type="caution">
    <text evidence="6">The sequence shown here is derived from an EMBL/GenBank/DDBJ whole genome shotgun (WGS) entry which is preliminary data.</text>
</comment>
<keyword evidence="7" id="KW-1185">Reference proteome</keyword>
<dbReference type="GO" id="GO:0003779">
    <property type="term" value="F:actin binding"/>
    <property type="evidence" value="ECO:0007669"/>
    <property type="project" value="UniProtKB-KW"/>
</dbReference>
<accession>A0A498LRJ1</accession>
<dbReference type="PROSITE" id="PS00020">
    <property type="entry name" value="ACTININ_2"/>
    <property type="match status" value="1"/>
</dbReference>
<evidence type="ECO:0000313" key="7">
    <source>
        <dbReference type="Proteomes" id="UP000290572"/>
    </source>
</evidence>
<dbReference type="Proteomes" id="UP000290572">
    <property type="component" value="Unassembled WGS sequence"/>
</dbReference>
<organism evidence="6 7">
    <name type="scientific">Labeo rohita</name>
    <name type="common">Indian major carp</name>
    <name type="synonym">Cyprinus rohita</name>
    <dbReference type="NCBI Taxonomy" id="84645"/>
    <lineage>
        <taxon>Eukaryota</taxon>
        <taxon>Metazoa</taxon>
        <taxon>Chordata</taxon>
        <taxon>Craniata</taxon>
        <taxon>Vertebrata</taxon>
        <taxon>Euteleostomi</taxon>
        <taxon>Actinopterygii</taxon>
        <taxon>Neopterygii</taxon>
        <taxon>Teleostei</taxon>
        <taxon>Ostariophysi</taxon>
        <taxon>Cypriniformes</taxon>
        <taxon>Cyprinidae</taxon>
        <taxon>Labeoninae</taxon>
        <taxon>Labeonini</taxon>
        <taxon>Labeo</taxon>
    </lineage>
</organism>
<keyword evidence="1" id="KW-0677">Repeat</keyword>
<dbReference type="InterPro" id="IPR001715">
    <property type="entry name" value="CH_dom"/>
</dbReference>
<dbReference type="SUPFAM" id="SSF46966">
    <property type="entry name" value="Spectrin repeat"/>
    <property type="match status" value="5"/>
</dbReference>
<dbReference type="AlphaFoldDB" id="A0A498LRJ1"/>
<feature type="domain" description="Calponin-homology (CH)" evidence="5">
    <location>
        <begin position="120"/>
        <end position="226"/>
    </location>
</feature>
<evidence type="ECO:0000259" key="5">
    <source>
        <dbReference type="PROSITE" id="PS50021"/>
    </source>
</evidence>
<dbReference type="STRING" id="84645.A0A498LRJ1"/>
<sequence length="967" mass="110809">MAEAGSQQDQWEEGFEDEFGEIIKTRSDEREDVQKKTFTKWINSQFSKVKERGFTRVHSLNNVNRALQILQKNNVELVNIGGADIVDGNHKLTLGLIWSIILHWQVKDVMKDVMADLQQNNSEKILLSWVRQSTKNYKDTNVVNFSSSWADGFAFNALIHSHRPELFSWSVVEQQDNAIERLDHAFTVAEKSLGIDRLLDPEDVATAHPDKKSIIMYVTSLFQVLPHGVSMEAIQEVETLPRATVTKEEHFLFQTQQRYSQQITVSVAQSHVRSPSPSYKPRFKSYAFTQAAYVKTPEQQRKFLTTQSPDKPDELRPSPSPLPQGLNELESYQSALEEVLTWLLSAEDGLQAQPPISSFVEEVKEQFHTHEGYMVELTSHQGSVGRVLKAGSVLLSGGQLTDDEEREVREQMNLLNSRWEHLRVASMERQSRLHEVLMDLQHQQLKQLSDWLDTTEMRIKRMGAQPLGPELEDIKRQIEEQKLLQEDLELEQVRVNSLTHMVVVVDENSGDGATAALEEKLQLLFDSWLTQKEELVQTIQSSGTNDPNEVAANLRKLAILKADLELKRQTMDKLCSLVQDLLTNIKSKEAAGKLEAKLERFAQRWDKLFSTIVTTSQSELTHTTMATVTKVTTNQKKMVKHTKEGMSTPPPQKKRQIVADSELRKREKTEKFRKLQEATRSAQALVDQLTSDGQNSEDIQQAAQQLRARWVDFCALLAERLAWLAYQTKVLAFYNLFQQLEQAVATAENWLKVQSPPACEPEPLRIQLERQSLSFPVSGQDEIARLSALQPQVDKLHEQLEELQQKEETPVLFDADISAFQEHYHHVLEDLRARERQLVLVQSSLPPARYKDVMAALLAWLQQCENKLAIPSTAVTEYPVMEQRLKDIKAIQAAQKEHQGDVDDLNKMAEQVFQKAPPEICQKYRAELDNVMVRWRRVSEQLEDNIQKLQDHMAKLQQFQARAETIC</sequence>
<feature type="region of interest" description="Disordered" evidence="4">
    <location>
        <begin position="305"/>
        <end position="326"/>
    </location>
</feature>
<dbReference type="EMBL" id="QBIY01013173">
    <property type="protein sequence ID" value="RXN10780.1"/>
    <property type="molecule type" value="Genomic_DNA"/>
</dbReference>